<dbReference type="InterPro" id="IPR005467">
    <property type="entry name" value="His_kinase_dom"/>
</dbReference>
<dbReference type="InterPro" id="IPR003661">
    <property type="entry name" value="HisK_dim/P_dom"/>
</dbReference>
<dbReference type="GO" id="GO:0000155">
    <property type="term" value="F:phosphorelay sensor kinase activity"/>
    <property type="evidence" value="ECO:0007669"/>
    <property type="project" value="InterPro"/>
</dbReference>
<dbReference type="SUPFAM" id="SSF55874">
    <property type="entry name" value="ATPase domain of HSP90 chaperone/DNA topoisomerase II/histidine kinase"/>
    <property type="match status" value="2"/>
</dbReference>
<keyword evidence="5" id="KW-0175">Coiled coil</keyword>
<keyword evidence="8" id="KW-0808">Transferase</keyword>
<dbReference type="CDD" id="cd00156">
    <property type="entry name" value="REC"/>
    <property type="match status" value="1"/>
</dbReference>
<dbReference type="CDD" id="cd16922">
    <property type="entry name" value="HATPase_EvgS-ArcB-TorS-like"/>
    <property type="match status" value="1"/>
</dbReference>
<feature type="domain" description="Histidine kinase" evidence="6">
    <location>
        <begin position="223"/>
        <end position="442"/>
    </location>
</feature>
<dbReference type="SUPFAM" id="SSF47384">
    <property type="entry name" value="Homodimeric domain of signal transducing histidine kinase"/>
    <property type="match status" value="1"/>
</dbReference>
<dbReference type="OrthoDB" id="9804263at2"/>
<dbReference type="Pfam" id="PF00512">
    <property type="entry name" value="HisKA"/>
    <property type="match status" value="1"/>
</dbReference>
<dbReference type="Gene3D" id="1.10.287.130">
    <property type="match status" value="1"/>
</dbReference>
<dbReference type="InterPro" id="IPR011006">
    <property type="entry name" value="CheY-like_superfamily"/>
</dbReference>
<protein>
    <recommendedName>
        <fullName evidence="2">histidine kinase</fullName>
        <ecNumber evidence="2">2.7.13.3</ecNumber>
    </recommendedName>
</protein>
<evidence type="ECO:0000313" key="9">
    <source>
        <dbReference type="Proteomes" id="UP000182409"/>
    </source>
</evidence>
<dbReference type="SMART" id="SM00388">
    <property type="entry name" value="HisKA"/>
    <property type="match status" value="1"/>
</dbReference>
<dbReference type="InterPro" id="IPR036097">
    <property type="entry name" value="HisK_dim/P_sf"/>
</dbReference>
<dbReference type="PROSITE" id="PS50110">
    <property type="entry name" value="RESPONSE_REGULATORY"/>
    <property type="match status" value="2"/>
</dbReference>
<dbReference type="SUPFAM" id="SSF52172">
    <property type="entry name" value="CheY-like"/>
    <property type="match status" value="2"/>
</dbReference>
<dbReference type="AlphaFoldDB" id="A0A1H4MT60"/>
<feature type="domain" description="Response regulatory" evidence="7">
    <location>
        <begin position="464"/>
        <end position="575"/>
    </location>
</feature>
<dbReference type="SMART" id="SM00387">
    <property type="entry name" value="HATPase_c"/>
    <property type="match status" value="2"/>
</dbReference>
<dbReference type="SMART" id="SM00448">
    <property type="entry name" value="REC"/>
    <property type="match status" value="2"/>
</dbReference>
<keyword evidence="8" id="KW-0418">Kinase</keyword>
<dbReference type="Proteomes" id="UP000182409">
    <property type="component" value="Unassembled WGS sequence"/>
</dbReference>
<dbReference type="PANTHER" id="PTHR43547">
    <property type="entry name" value="TWO-COMPONENT HISTIDINE KINASE"/>
    <property type="match status" value="1"/>
</dbReference>
<dbReference type="PRINTS" id="PR00344">
    <property type="entry name" value="BCTRLSENSOR"/>
</dbReference>
<dbReference type="CDD" id="cd16934">
    <property type="entry name" value="HATPase_RsbT-like"/>
    <property type="match status" value="1"/>
</dbReference>
<dbReference type="Pfam" id="PF00072">
    <property type="entry name" value="Response_reg"/>
    <property type="match status" value="2"/>
</dbReference>
<dbReference type="Gene3D" id="3.40.50.2300">
    <property type="match status" value="2"/>
</dbReference>
<evidence type="ECO:0000259" key="7">
    <source>
        <dbReference type="PROSITE" id="PS50110"/>
    </source>
</evidence>
<dbReference type="InterPro" id="IPR036890">
    <property type="entry name" value="HATPase_C_sf"/>
</dbReference>
<accession>A0A1H4MT60</accession>
<dbReference type="Pfam" id="PF13581">
    <property type="entry name" value="HATPase_c_2"/>
    <property type="match status" value="1"/>
</dbReference>
<evidence type="ECO:0000256" key="1">
    <source>
        <dbReference type="ARBA" id="ARBA00000085"/>
    </source>
</evidence>
<evidence type="ECO:0000256" key="5">
    <source>
        <dbReference type="SAM" id="Coils"/>
    </source>
</evidence>
<gene>
    <name evidence="8" type="ORF">SAMN05443244_2032</name>
</gene>
<proteinExistence type="predicted"/>
<sequence length="714" mass="79098">MTLQLHRLMLADERDVVSARQRGRSIAEALGFDHHDQIRIATAVSEIARNAFRYAKGGAVEFAVDADASMFRIGVTDTGGGIPHLDKVLGGSYKSTTGMGMGLLGTKRLMDEFTIETTTAGTSVQFAKALPAHRRNMDGAELQRLQGILARQHPATPIEELQTQNRELMRTLNELRERKEELLELNAELQDTNRGVVALYAELDERADYLRRASELKTSFLSNMSHEFRTPLNSIIALTRMLLDRMDGELNSDQEQQVRFVQRSAQELSEMVDDLLDLAKVEAGRLEVKPRSFRVDELFGALRGMLRPLLVDSSLNLVFQEPEELPVLFTDEQKVSQILRNFISNAIKFTPRGEVRVSARAGADGNIEFAVADTGIGISRTDLNIIFEEFGQIDSSLQKRVKGTGLGLPLSRKLAELLGGSVDVQSSVGEGSVFTLTVPGVYGGHAPEPELEVDLPGIDSDKKVVLIVEDNVETSFIYARYLSNAGFHPFAAPSVQYAKNVMEKVKPAAVILDVMLRAETTWDFLRELKSAPNPVPVLVISVVDDERRIFGAGADAYLNKPFTPDEMIAVISRLTSPADRVPILMIDDNEVSRYVLRGQIADTEYAVHEARDGREGIRMAATVRPAMIFLDFYMPGLNGMEVLKDLRSNEALKSIPVVLHSTKILEPTELEFFRSQGVTVFPKQMLTAPDAASRVEELIRTVTAHYIHANGSHV</sequence>
<dbReference type="EMBL" id="FNSD01000001">
    <property type="protein sequence ID" value="SEB86179.1"/>
    <property type="molecule type" value="Genomic_DNA"/>
</dbReference>
<dbReference type="CDD" id="cd00082">
    <property type="entry name" value="HisKA"/>
    <property type="match status" value="1"/>
</dbReference>
<dbReference type="InterPro" id="IPR003594">
    <property type="entry name" value="HATPase_dom"/>
</dbReference>
<feature type="modified residue" description="4-aspartylphosphate" evidence="4">
    <location>
        <position position="631"/>
    </location>
</feature>
<evidence type="ECO:0000256" key="2">
    <source>
        <dbReference type="ARBA" id="ARBA00012438"/>
    </source>
</evidence>
<evidence type="ECO:0000256" key="3">
    <source>
        <dbReference type="ARBA" id="ARBA00022553"/>
    </source>
</evidence>
<dbReference type="Pfam" id="PF02518">
    <property type="entry name" value="HATPase_c"/>
    <property type="match status" value="1"/>
</dbReference>
<evidence type="ECO:0000259" key="6">
    <source>
        <dbReference type="PROSITE" id="PS50109"/>
    </source>
</evidence>
<dbReference type="PROSITE" id="PS50109">
    <property type="entry name" value="HIS_KIN"/>
    <property type="match status" value="1"/>
</dbReference>
<organism evidence="8 9">
    <name type="scientific">Terriglobus roseus</name>
    <dbReference type="NCBI Taxonomy" id="392734"/>
    <lineage>
        <taxon>Bacteria</taxon>
        <taxon>Pseudomonadati</taxon>
        <taxon>Acidobacteriota</taxon>
        <taxon>Terriglobia</taxon>
        <taxon>Terriglobales</taxon>
        <taxon>Acidobacteriaceae</taxon>
        <taxon>Terriglobus</taxon>
    </lineage>
</organism>
<name>A0A1H4MT60_9BACT</name>
<dbReference type="PANTHER" id="PTHR43547:SF2">
    <property type="entry name" value="HYBRID SIGNAL TRANSDUCTION HISTIDINE KINASE C"/>
    <property type="match status" value="1"/>
</dbReference>
<feature type="modified residue" description="4-aspartylphosphate" evidence="4">
    <location>
        <position position="513"/>
    </location>
</feature>
<dbReference type="EC" id="2.7.13.3" evidence="2"/>
<dbReference type="InterPro" id="IPR001789">
    <property type="entry name" value="Sig_transdc_resp-reg_receiver"/>
</dbReference>
<keyword evidence="3 4" id="KW-0597">Phosphoprotein</keyword>
<evidence type="ECO:0000313" key="8">
    <source>
        <dbReference type="EMBL" id="SEB86179.1"/>
    </source>
</evidence>
<reference evidence="8 9" key="1">
    <citation type="submission" date="2016-10" db="EMBL/GenBank/DDBJ databases">
        <authorList>
            <person name="de Groot N.N."/>
        </authorList>
    </citation>
    <scope>NUCLEOTIDE SEQUENCE [LARGE SCALE GENOMIC DNA]</scope>
    <source>
        <strain evidence="8 9">AB35.6</strain>
    </source>
</reference>
<dbReference type="Gene3D" id="3.30.565.10">
    <property type="entry name" value="Histidine kinase-like ATPase, C-terminal domain"/>
    <property type="match status" value="2"/>
</dbReference>
<dbReference type="RefSeq" id="WP_074653761.1">
    <property type="nucleotide sequence ID" value="NZ_FNSD01000001.1"/>
</dbReference>
<evidence type="ECO:0000256" key="4">
    <source>
        <dbReference type="PROSITE-ProRule" id="PRU00169"/>
    </source>
</evidence>
<feature type="domain" description="Response regulatory" evidence="7">
    <location>
        <begin position="582"/>
        <end position="703"/>
    </location>
</feature>
<comment type="catalytic activity">
    <reaction evidence="1">
        <text>ATP + protein L-histidine = ADP + protein N-phospho-L-histidine.</text>
        <dbReference type="EC" id="2.7.13.3"/>
    </reaction>
</comment>
<dbReference type="InterPro" id="IPR004358">
    <property type="entry name" value="Sig_transdc_His_kin-like_C"/>
</dbReference>
<feature type="coiled-coil region" evidence="5">
    <location>
        <begin position="158"/>
        <end position="195"/>
    </location>
</feature>